<dbReference type="GO" id="GO:0000287">
    <property type="term" value="F:magnesium ion binding"/>
    <property type="evidence" value="ECO:0007669"/>
    <property type="project" value="UniProtKB-UniRule"/>
</dbReference>
<comment type="catalytic activity">
    <reaction evidence="1 11">
        <text>5-(2-hydroxyethyl)-4-methylthiazole + ATP = 4-methyl-5-(2-phosphooxyethyl)-thiazole + ADP + H(+)</text>
        <dbReference type="Rhea" id="RHEA:24212"/>
        <dbReference type="ChEBI" id="CHEBI:15378"/>
        <dbReference type="ChEBI" id="CHEBI:17957"/>
        <dbReference type="ChEBI" id="CHEBI:30616"/>
        <dbReference type="ChEBI" id="CHEBI:58296"/>
        <dbReference type="ChEBI" id="CHEBI:456216"/>
        <dbReference type="EC" id="2.7.1.50"/>
    </reaction>
</comment>
<evidence type="ECO:0000256" key="8">
    <source>
        <dbReference type="ARBA" id="ARBA00022840"/>
    </source>
</evidence>
<evidence type="ECO:0000256" key="5">
    <source>
        <dbReference type="ARBA" id="ARBA00022723"/>
    </source>
</evidence>
<comment type="pathway">
    <text evidence="3 11">Cofactor biosynthesis; thiamine diphosphate biosynthesis; 4-methyl-5-(2-phosphoethyl)-thiazole from 5-(2-hydroxyethyl)-4-methylthiazole: step 1/1.</text>
</comment>
<gene>
    <name evidence="11" type="primary">thiM</name>
    <name evidence="12" type="ORF">D2V08_01235</name>
</gene>
<keyword evidence="10 11" id="KW-0784">Thiamine biosynthesis</keyword>
<comment type="cofactor">
    <cofactor evidence="2 11">
        <name>Mg(2+)</name>
        <dbReference type="ChEBI" id="CHEBI:18420"/>
    </cofactor>
</comment>
<dbReference type="RefSeq" id="WP_119606330.1">
    <property type="nucleotide sequence ID" value="NZ_QXFH01000023.1"/>
</dbReference>
<feature type="binding site" evidence="11">
    <location>
        <position position="166"/>
    </location>
    <ligand>
        <name>ATP</name>
        <dbReference type="ChEBI" id="CHEBI:30616"/>
    </ligand>
</feature>
<dbReference type="SUPFAM" id="SSF53613">
    <property type="entry name" value="Ribokinase-like"/>
    <property type="match status" value="1"/>
</dbReference>
<dbReference type="GO" id="GO:0005524">
    <property type="term" value="F:ATP binding"/>
    <property type="evidence" value="ECO:0007669"/>
    <property type="project" value="UniProtKB-UniRule"/>
</dbReference>
<evidence type="ECO:0000256" key="4">
    <source>
        <dbReference type="ARBA" id="ARBA00022679"/>
    </source>
</evidence>
<dbReference type="InterPro" id="IPR000417">
    <property type="entry name" value="Hyethyz_kinase"/>
</dbReference>
<sequence>MEKHLWKHIQHVKSKGPLVHNMTNYVVMNNTANALLAVGASPIMAHAKSEVSDMVALADASVINIGTLDEYWSEAMLLAAETAQTLGKPWVLDPVGAGASPFRDKILRKLLDFNPTVIKGNASEIMALAQANQETTKGVDSMAESNEAIDAANVLAKTHGALICISGAEDIITDTTQTVHIANGTPLMTKVTGMGCTASALIGAFIGIVEDKVEAVAAAMTLLGIAGQLAEKQSEGPASLQLHLIDKLYALSEKEYYHYLKLSRS</sequence>
<dbReference type="Pfam" id="PF02110">
    <property type="entry name" value="HK"/>
    <property type="match status" value="1"/>
</dbReference>
<evidence type="ECO:0000256" key="6">
    <source>
        <dbReference type="ARBA" id="ARBA00022741"/>
    </source>
</evidence>
<reference evidence="12 13" key="1">
    <citation type="submission" date="2018-08" db="EMBL/GenBank/DDBJ databases">
        <title>Proposal of Muricauda 72 sp.nov. and Muricauda NH166 sp.nov., isolated from seawater.</title>
        <authorList>
            <person name="Cheng H."/>
            <person name="Wu Y.-H."/>
            <person name="Guo L.-L."/>
            <person name="Xu X.-W."/>
        </authorList>
    </citation>
    <scope>NUCLEOTIDE SEQUENCE [LARGE SCALE GENOMIC DNA]</scope>
    <source>
        <strain evidence="12 13">KCTC 22173</strain>
    </source>
</reference>
<dbReference type="GO" id="GO:0004417">
    <property type="term" value="F:hydroxyethylthiazole kinase activity"/>
    <property type="evidence" value="ECO:0007669"/>
    <property type="project" value="UniProtKB-UniRule"/>
</dbReference>
<organism evidence="12 13">
    <name type="scientific">Flagellimonas lutimaris</name>
    <dbReference type="NCBI Taxonomy" id="475082"/>
    <lineage>
        <taxon>Bacteria</taxon>
        <taxon>Pseudomonadati</taxon>
        <taxon>Bacteroidota</taxon>
        <taxon>Flavobacteriia</taxon>
        <taxon>Flavobacteriales</taxon>
        <taxon>Flavobacteriaceae</taxon>
        <taxon>Flagellimonas</taxon>
    </lineage>
</organism>
<feature type="binding site" evidence="11">
    <location>
        <position position="193"/>
    </location>
    <ligand>
        <name>substrate</name>
    </ligand>
</feature>
<dbReference type="InterPro" id="IPR029056">
    <property type="entry name" value="Ribokinase-like"/>
</dbReference>
<dbReference type="Proteomes" id="UP000266067">
    <property type="component" value="Unassembled WGS sequence"/>
</dbReference>
<evidence type="ECO:0000256" key="7">
    <source>
        <dbReference type="ARBA" id="ARBA00022777"/>
    </source>
</evidence>
<dbReference type="GO" id="GO:0009228">
    <property type="term" value="P:thiamine biosynthetic process"/>
    <property type="evidence" value="ECO:0007669"/>
    <property type="project" value="UniProtKB-KW"/>
</dbReference>
<dbReference type="UniPathway" id="UPA00060">
    <property type="reaction ID" value="UER00139"/>
</dbReference>
<keyword evidence="9 11" id="KW-0460">Magnesium</keyword>
<comment type="function">
    <text evidence="11">Catalyzes the phosphorylation of the hydroxyl group of 4-methyl-5-beta-hydroxyethylthiazole (THZ).</text>
</comment>
<keyword evidence="7 11" id="KW-0418">Kinase</keyword>
<evidence type="ECO:0000313" key="12">
    <source>
        <dbReference type="EMBL" id="RIV37513.1"/>
    </source>
</evidence>
<evidence type="ECO:0000313" key="13">
    <source>
        <dbReference type="Proteomes" id="UP000266067"/>
    </source>
</evidence>
<proteinExistence type="inferred from homology"/>
<dbReference type="PIRSF" id="PIRSF000513">
    <property type="entry name" value="Thz_kinase"/>
    <property type="match status" value="1"/>
</dbReference>
<dbReference type="HAMAP" id="MF_00228">
    <property type="entry name" value="Thz_kinase"/>
    <property type="match status" value="1"/>
</dbReference>
<comment type="similarity">
    <text evidence="11">Belongs to the Thz kinase family.</text>
</comment>
<protein>
    <recommendedName>
        <fullName evidence="11">Hydroxyethylthiazole kinase</fullName>
        <ecNumber evidence="11">2.7.1.50</ecNumber>
    </recommendedName>
    <alternativeName>
        <fullName evidence="11">4-methyl-5-beta-hydroxyethylthiazole kinase</fullName>
        <shortName evidence="11">TH kinase</shortName>
        <shortName evidence="11">Thz kinase</shortName>
    </alternativeName>
</protein>
<evidence type="ECO:0000256" key="10">
    <source>
        <dbReference type="ARBA" id="ARBA00022977"/>
    </source>
</evidence>
<dbReference type="EC" id="2.7.1.50" evidence="11"/>
<evidence type="ECO:0000256" key="9">
    <source>
        <dbReference type="ARBA" id="ARBA00022842"/>
    </source>
</evidence>
<dbReference type="EMBL" id="QXFH01000023">
    <property type="protein sequence ID" value="RIV37513.1"/>
    <property type="molecule type" value="Genomic_DNA"/>
</dbReference>
<evidence type="ECO:0000256" key="2">
    <source>
        <dbReference type="ARBA" id="ARBA00001946"/>
    </source>
</evidence>
<accession>A0A3A1NB32</accession>
<keyword evidence="5 11" id="KW-0479">Metal-binding</keyword>
<dbReference type="OrthoDB" id="9778146at2"/>
<feature type="binding site" evidence="11">
    <location>
        <position position="44"/>
    </location>
    <ligand>
        <name>substrate</name>
    </ligand>
</feature>
<name>A0A3A1NB32_9FLAO</name>
<dbReference type="PRINTS" id="PR01099">
    <property type="entry name" value="HYETHTZKNASE"/>
</dbReference>
<evidence type="ECO:0000256" key="3">
    <source>
        <dbReference type="ARBA" id="ARBA00004868"/>
    </source>
</evidence>
<feature type="binding site" evidence="11">
    <location>
        <position position="119"/>
    </location>
    <ligand>
        <name>ATP</name>
        <dbReference type="ChEBI" id="CHEBI:30616"/>
    </ligand>
</feature>
<evidence type="ECO:0000256" key="1">
    <source>
        <dbReference type="ARBA" id="ARBA00001771"/>
    </source>
</evidence>
<evidence type="ECO:0000256" key="11">
    <source>
        <dbReference type="HAMAP-Rule" id="MF_00228"/>
    </source>
</evidence>
<comment type="caution">
    <text evidence="12">The sequence shown here is derived from an EMBL/GenBank/DDBJ whole genome shotgun (WGS) entry which is preliminary data.</text>
</comment>
<dbReference type="AlphaFoldDB" id="A0A3A1NB32"/>
<keyword evidence="13" id="KW-1185">Reference proteome</keyword>
<keyword evidence="4 11" id="KW-0808">Transferase</keyword>
<dbReference type="GO" id="GO:0009229">
    <property type="term" value="P:thiamine diphosphate biosynthetic process"/>
    <property type="evidence" value="ECO:0007669"/>
    <property type="project" value="UniProtKB-UniRule"/>
</dbReference>
<dbReference type="NCBIfam" id="TIGR00694">
    <property type="entry name" value="thiM"/>
    <property type="match status" value="1"/>
</dbReference>
<keyword evidence="8 11" id="KW-0067">ATP-binding</keyword>
<dbReference type="Gene3D" id="3.40.1190.20">
    <property type="match status" value="1"/>
</dbReference>
<keyword evidence="6 11" id="KW-0547">Nucleotide-binding</keyword>
<dbReference type="NCBIfam" id="NF006830">
    <property type="entry name" value="PRK09355.1"/>
    <property type="match status" value="1"/>
</dbReference>
<dbReference type="CDD" id="cd01170">
    <property type="entry name" value="THZ_kinase"/>
    <property type="match status" value="1"/>
</dbReference>